<organism evidence="2 3">
    <name type="scientific">Agrocybe pediades</name>
    <dbReference type="NCBI Taxonomy" id="84607"/>
    <lineage>
        <taxon>Eukaryota</taxon>
        <taxon>Fungi</taxon>
        <taxon>Dikarya</taxon>
        <taxon>Basidiomycota</taxon>
        <taxon>Agaricomycotina</taxon>
        <taxon>Agaricomycetes</taxon>
        <taxon>Agaricomycetidae</taxon>
        <taxon>Agaricales</taxon>
        <taxon>Agaricineae</taxon>
        <taxon>Strophariaceae</taxon>
        <taxon>Agrocybe</taxon>
    </lineage>
</organism>
<accession>A0A8H4QJ04</accession>
<feature type="compositionally biased region" description="Acidic residues" evidence="1">
    <location>
        <begin position="49"/>
        <end position="62"/>
    </location>
</feature>
<dbReference type="EMBL" id="JAACJL010000057">
    <property type="protein sequence ID" value="KAF4611676.1"/>
    <property type="molecule type" value="Genomic_DNA"/>
</dbReference>
<keyword evidence="3" id="KW-1185">Reference proteome</keyword>
<feature type="region of interest" description="Disordered" evidence="1">
    <location>
        <begin position="110"/>
        <end position="132"/>
    </location>
</feature>
<gene>
    <name evidence="2" type="ORF">D9613_003684</name>
</gene>
<proteinExistence type="predicted"/>
<protein>
    <submittedName>
        <fullName evidence="2">Uncharacterized protein</fullName>
    </submittedName>
</protein>
<reference evidence="2 3" key="1">
    <citation type="submission" date="2019-12" db="EMBL/GenBank/DDBJ databases">
        <authorList>
            <person name="Floudas D."/>
            <person name="Bentzer J."/>
            <person name="Ahren D."/>
            <person name="Johansson T."/>
            <person name="Persson P."/>
            <person name="Tunlid A."/>
        </authorList>
    </citation>
    <scope>NUCLEOTIDE SEQUENCE [LARGE SCALE GENOMIC DNA]</scope>
    <source>
        <strain evidence="2 3">CBS 102.39</strain>
    </source>
</reference>
<dbReference type="Proteomes" id="UP000521872">
    <property type="component" value="Unassembled WGS sequence"/>
</dbReference>
<feature type="region of interest" description="Disordered" evidence="1">
    <location>
        <begin position="24"/>
        <end position="62"/>
    </location>
</feature>
<dbReference type="AlphaFoldDB" id="A0A8H4QJ04"/>
<name>A0A8H4QJ04_9AGAR</name>
<comment type="caution">
    <text evidence="2">The sequence shown here is derived from an EMBL/GenBank/DDBJ whole genome shotgun (WGS) entry which is preliminary data.</text>
</comment>
<sequence>MVPGANLRRYPGLSTYHSYIATENWDDDFEDSRDSPAKRRPPANRIADEEPEESWDEEHDEELNEFGLANKDEEDRTVTARSPCAALAYASDPLPPLPVPFPLLFTLSSPRHTQPFPRTLSPPGGPRPRGPQQVALILSLSLFCPKQSRHACTRPPPI</sequence>
<evidence type="ECO:0000313" key="3">
    <source>
        <dbReference type="Proteomes" id="UP000521872"/>
    </source>
</evidence>
<evidence type="ECO:0000313" key="2">
    <source>
        <dbReference type="EMBL" id="KAF4611676.1"/>
    </source>
</evidence>
<evidence type="ECO:0000256" key="1">
    <source>
        <dbReference type="SAM" id="MobiDB-lite"/>
    </source>
</evidence>